<dbReference type="Proteomes" id="UP000283841">
    <property type="component" value="Unassembled WGS sequence"/>
</dbReference>
<dbReference type="PIRSF" id="PIRSF007949">
    <property type="entry name" value="VPS16"/>
    <property type="match status" value="1"/>
</dbReference>
<dbReference type="VEuPathDB" id="FungiDB:C8Q69DRAFT_456897"/>
<protein>
    <recommendedName>
        <fullName evidence="2">Probable vacuolar protein sorting-associated protein 16 homolog</fullName>
    </recommendedName>
</protein>
<comment type="function">
    <text evidence="2">Essential for vacuolar protein sorting. Required for vacuole biogenesis, stability and to maintain vacuole morphology.</text>
</comment>
<keyword evidence="2" id="KW-0653">Protein transport</keyword>
<evidence type="ECO:0000256" key="2">
    <source>
        <dbReference type="PIRNR" id="PIRNR007949"/>
    </source>
</evidence>
<dbReference type="Gene3D" id="2.130.10.10">
    <property type="entry name" value="YVTN repeat-like/Quinoprotein amine dehydrogenase"/>
    <property type="match status" value="1"/>
</dbReference>
<feature type="domain" description="Vps16 N-terminal" evidence="4">
    <location>
        <begin position="7"/>
        <end position="409"/>
    </location>
</feature>
<evidence type="ECO:0000259" key="4">
    <source>
        <dbReference type="Pfam" id="PF04841"/>
    </source>
</evidence>
<sequence length="829" mass="93442">MAPSNPLADWERVGDSFYRKVRVYDAVFDEDLELENYIVAGAPHGGAIALYRDQSKLYRYRDAQTAKSSIDIYSCSGKIISKINWEYGSIRGLGWSDDEDLLVVTEDGTVRRYFGLHGDFYPFSLGNGAEEYGVRECRFWSSGFVALLSNNQLVAVSQYNEPRPKLLATCPEGEVLSWSLIPPAYTLSRSVEVLLAVDKTVYMVDATEAEDRMLQNGPFKHVSVSPTGRFVALFTGEGKLWVVSSDFQEKFSEYDSKAKTPPKTVEWCGNDAVILAWEDEVHVVGPNGAACRYYYDGRVHVIPEFDGVRLITNDACEFLHKVPDVMEEVFRLGSTSPASVLLDSVDLLDKKSPKADENIQRIRPNLPEAVDVCVRAAGYEFDPNWQKRLLKAASFGKSVLELYNSDDFVEMTEKLRVLKAVRDYQIGMPISYEQYIRLTPEKLVQRLVNRHEYMLAIRISEYLLIPADKIYVHWASQKVKVSTADDDAVCKLVVQRLEGKSGISFELIAQSAYDEGRSHLATQLLNHEPRAGKQVPLLLTMEEDEIALDKALESGDTDLVYFVLLHLKKKLPLASFFRTINNRPTASALVETSAREEDTELLKDLFYQDDRPIDGSNILLSEALQQTTVQAKTDKLRSASRLLSDSKDAAVVLQQKALSEEIQLLKVQESLDKDVADGTEFVGLSVNQTVYRLIRSGYGKRAQKIQSEFKMPEKTYWWIRLRALVAKRDWGEIEEIAKIKKSPIGWEPFYNEILGAGNTKLASSFVPKCTNLPVADRIEMWVKCGMVVKAAEEAHKAKDVNTLELLRAKASGPAVGEIDRMINQLRPKK</sequence>
<dbReference type="InterPro" id="IPR038132">
    <property type="entry name" value="Vps16_C_sf"/>
</dbReference>
<dbReference type="AlphaFoldDB" id="A0A443I184"/>
<dbReference type="GO" id="GO:0003779">
    <property type="term" value="F:actin binding"/>
    <property type="evidence" value="ECO:0007669"/>
    <property type="project" value="TreeGrafter"/>
</dbReference>
<accession>A0A443I184</accession>
<reference evidence="5 6" key="1">
    <citation type="journal article" date="2018" name="Front. Microbiol.">
        <title>Genomic and genetic insights into a cosmopolitan fungus, Paecilomyces variotii (Eurotiales).</title>
        <authorList>
            <person name="Urquhart A.S."/>
            <person name="Mondo S.J."/>
            <person name="Makela M.R."/>
            <person name="Hane J.K."/>
            <person name="Wiebenga A."/>
            <person name="He G."/>
            <person name="Mihaltcheva S."/>
            <person name="Pangilinan J."/>
            <person name="Lipzen A."/>
            <person name="Barry K."/>
            <person name="de Vries R.P."/>
            <person name="Grigoriev I.V."/>
            <person name="Idnurm A."/>
        </authorList>
    </citation>
    <scope>NUCLEOTIDE SEQUENCE [LARGE SCALE GENOMIC DNA]</scope>
    <source>
        <strain evidence="5 6">CBS 101075</strain>
    </source>
</reference>
<comment type="similarity">
    <text evidence="1 2">Belongs to the VPS16 family.</text>
</comment>
<dbReference type="GO" id="GO:0016197">
    <property type="term" value="P:endosomal transport"/>
    <property type="evidence" value="ECO:0007669"/>
    <property type="project" value="TreeGrafter"/>
</dbReference>
<dbReference type="EMBL" id="RCNU01000002">
    <property type="protein sequence ID" value="RWQ97828.1"/>
    <property type="molecule type" value="Genomic_DNA"/>
</dbReference>
<dbReference type="GO" id="GO:0030897">
    <property type="term" value="C:HOPS complex"/>
    <property type="evidence" value="ECO:0007669"/>
    <property type="project" value="TreeGrafter"/>
</dbReference>
<dbReference type="InterPro" id="IPR015943">
    <property type="entry name" value="WD40/YVTN_repeat-like_dom_sf"/>
</dbReference>
<dbReference type="PANTHER" id="PTHR12811">
    <property type="entry name" value="VACUOLAR PROTEIN SORTING VPS16"/>
    <property type="match status" value="1"/>
</dbReference>
<dbReference type="Pfam" id="PF04841">
    <property type="entry name" value="Vps16_N"/>
    <property type="match status" value="1"/>
</dbReference>
<dbReference type="GO" id="GO:0005768">
    <property type="term" value="C:endosome"/>
    <property type="evidence" value="ECO:0007669"/>
    <property type="project" value="UniProtKB-ARBA"/>
</dbReference>
<keyword evidence="6" id="KW-1185">Reference proteome</keyword>
<proteinExistence type="inferred from homology"/>
<dbReference type="InterPro" id="IPR006925">
    <property type="entry name" value="Vps16_C"/>
</dbReference>
<evidence type="ECO:0000259" key="3">
    <source>
        <dbReference type="Pfam" id="PF04840"/>
    </source>
</evidence>
<dbReference type="GeneID" id="39599133"/>
<organism evidence="5 6">
    <name type="scientific">Byssochlamys spectabilis</name>
    <name type="common">Paecilomyces variotii</name>
    <dbReference type="NCBI Taxonomy" id="264951"/>
    <lineage>
        <taxon>Eukaryota</taxon>
        <taxon>Fungi</taxon>
        <taxon>Dikarya</taxon>
        <taxon>Ascomycota</taxon>
        <taxon>Pezizomycotina</taxon>
        <taxon>Eurotiomycetes</taxon>
        <taxon>Eurotiomycetidae</taxon>
        <taxon>Eurotiales</taxon>
        <taxon>Thermoascaceae</taxon>
        <taxon>Paecilomyces</taxon>
    </lineage>
</organism>
<evidence type="ECO:0000313" key="6">
    <source>
        <dbReference type="Proteomes" id="UP000283841"/>
    </source>
</evidence>
<dbReference type="RefSeq" id="XP_028487473.1">
    <property type="nucleotide sequence ID" value="XM_028629856.1"/>
</dbReference>
<evidence type="ECO:0000313" key="5">
    <source>
        <dbReference type="EMBL" id="RWQ97828.1"/>
    </source>
</evidence>
<dbReference type="InterPro" id="IPR016534">
    <property type="entry name" value="VPS16"/>
</dbReference>
<name>A0A443I184_BYSSP</name>
<dbReference type="GO" id="GO:0042144">
    <property type="term" value="P:vacuole fusion, non-autophagic"/>
    <property type="evidence" value="ECO:0007669"/>
    <property type="project" value="TreeGrafter"/>
</dbReference>
<dbReference type="InterPro" id="IPR006926">
    <property type="entry name" value="Vps16_N"/>
</dbReference>
<dbReference type="FunFam" id="1.10.150.780:FF:000002">
    <property type="entry name" value="Probable vacuolar protein sorting-associated protein 16 homolog"/>
    <property type="match status" value="1"/>
</dbReference>
<dbReference type="Pfam" id="PF04840">
    <property type="entry name" value="Vps16_C"/>
    <property type="match status" value="1"/>
</dbReference>
<dbReference type="STRING" id="264951.A0A443I184"/>
<dbReference type="FunFam" id="2.130.10.10:FF:000635">
    <property type="entry name" value="Probable vacuolar protein sorting-associated protein 16 homolog"/>
    <property type="match status" value="1"/>
</dbReference>
<feature type="domain" description="Vps16 C-terminal" evidence="3">
    <location>
        <begin position="503"/>
        <end position="811"/>
    </location>
</feature>
<evidence type="ECO:0000256" key="1">
    <source>
        <dbReference type="ARBA" id="ARBA00009250"/>
    </source>
</evidence>
<dbReference type="SUPFAM" id="SSF82171">
    <property type="entry name" value="DPP6 N-terminal domain-like"/>
    <property type="match status" value="1"/>
</dbReference>
<dbReference type="PANTHER" id="PTHR12811:SF0">
    <property type="entry name" value="VACUOLAR PROTEIN SORTING-ASSOCIATED PROTEIN 16 HOMOLOG"/>
    <property type="match status" value="1"/>
</dbReference>
<gene>
    <name evidence="5" type="ORF">C8Q69DRAFT_456897</name>
</gene>
<dbReference type="Gene3D" id="1.10.150.780">
    <property type="entry name" value="Vps16, C-terminal region"/>
    <property type="match status" value="1"/>
</dbReference>
<dbReference type="GO" id="GO:0006886">
    <property type="term" value="P:intracellular protein transport"/>
    <property type="evidence" value="ECO:0007669"/>
    <property type="project" value="InterPro"/>
</dbReference>
<keyword evidence="2" id="KW-0813">Transport</keyword>
<comment type="caution">
    <text evidence="5">The sequence shown here is derived from an EMBL/GenBank/DDBJ whole genome shotgun (WGS) entry which is preliminary data.</text>
</comment>